<evidence type="ECO:0000256" key="1">
    <source>
        <dbReference type="SAM" id="MobiDB-lite"/>
    </source>
</evidence>
<feature type="chain" id="PRO_5045528780" evidence="2">
    <location>
        <begin position="28"/>
        <end position="142"/>
    </location>
</feature>
<sequence>MKKKLLLSSLALGIVIAILLFTGQSMKAQSEATNKNPSEIDKTVEKVSKENKVVEASADTTIETKTVTQVDNQSEVIQQVQNQQTTNYINCNGSGECGGYNCQSSNCPYVTQQNNNQNINQGIHHGDKNQHHSGERNQHGHK</sequence>
<keyword evidence="4" id="KW-1185">Reference proteome</keyword>
<evidence type="ECO:0000313" key="3">
    <source>
        <dbReference type="EMBL" id="MDQ0363194.1"/>
    </source>
</evidence>
<name>A0ABU0E8G7_9FIRM</name>
<protein>
    <submittedName>
        <fullName evidence="3">Preprotein translocase subunit SecF</fullName>
    </submittedName>
</protein>
<feature type="signal peptide" evidence="2">
    <location>
        <begin position="1"/>
        <end position="27"/>
    </location>
</feature>
<organism evidence="3 4">
    <name type="scientific">Breznakia pachnodae</name>
    <dbReference type="NCBI Taxonomy" id="265178"/>
    <lineage>
        <taxon>Bacteria</taxon>
        <taxon>Bacillati</taxon>
        <taxon>Bacillota</taxon>
        <taxon>Erysipelotrichia</taxon>
        <taxon>Erysipelotrichales</taxon>
        <taxon>Erysipelotrichaceae</taxon>
        <taxon>Breznakia</taxon>
    </lineage>
</organism>
<feature type="region of interest" description="Disordered" evidence="1">
    <location>
        <begin position="118"/>
        <end position="142"/>
    </location>
</feature>
<keyword evidence="2" id="KW-0732">Signal</keyword>
<proteinExistence type="predicted"/>
<accession>A0ABU0E8G7</accession>
<dbReference type="Proteomes" id="UP001230220">
    <property type="component" value="Unassembled WGS sequence"/>
</dbReference>
<gene>
    <name evidence="3" type="ORF">J2S15_003955</name>
</gene>
<dbReference type="RefSeq" id="WP_307411929.1">
    <property type="nucleotide sequence ID" value="NZ_JAUSUR010000010.1"/>
</dbReference>
<reference evidence="3 4" key="1">
    <citation type="submission" date="2023-07" db="EMBL/GenBank/DDBJ databases">
        <title>Genomic Encyclopedia of Type Strains, Phase IV (KMG-IV): sequencing the most valuable type-strain genomes for metagenomic binning, comparative biology and taxonomic classification.</title>
        <authorList>
            <person name="Goeker M."/>
        </authorList>
    </citation>
    <scope>NUCLEOTIDE SEQUENCE [LARGE SCALE GENOMIC DNA]</scope>
    <source>
        <strain evidence="3 4">DSM 16784</strain>
    </source>
</reference>
<evidence type="ECO:0000256" key="2">
    <source>
        <dbReference type="SAM" id="SignalP"/>
    </source>
</evidence>
<comment type="caution">
    <text evidence="3">The sequence shown here is derived from an EMBL/GenBank/DDBJ whole genome shotgun (WGS) entry which is preliminary data.</text>
</comment>
<evidence type="ECO:0000313" key="4">
    <source>
        <dbReference type="Proteomes" id="UP001230220"/>
    </source>
</evidence>
<dbReference type="EMBL" id="JAUSUR010000010">
    <property type="protein sequence ID" value="MDQ0363194.1"/>
    <property type="molecule type" value="Genomic_DNA"/>
</dbReference>
<feature type="compositionally biased region" description="Basic and acidic residues" evidence="1">
    <location>
        <begin position="124"/>
        <end position="142"/>
    </location>
</feature>